<evidence type="ECO:0000256" key="5">
    <source>
        <dbReference type="ARBA" id="ARBA00022801"/>
    </source>
</evidence>
<proteinExistence type="inferred from homology"/>
<dbReference type="InterPro" id="IPR005238">
    <property type="entry name" value="ComB-like"/>
</dbReference>
<dbReference type="PATRIC" id="fig|186479.3.peg.2977"/>
<accession>A0A0P9CUT5</accession>
<dbReference type="PANTHER" id="PTHR37311">
    <property type="entry name" value="2-PHOSPHOSULFOLACTATE PHOSPHATASE-RELATED"/>
    <property type="match status" value="1"/>
</dbReference>
<dbReference type="AlphaFoldDB" id="A0A0P9CUT5"/>
<keyword evidence="9" id="KW-1185">Reference proteome</keyword>
<keyword evidence="6" id="KW-0460">Magnesium</keyword>
<dbReference type="EC" id="3.1.3.71" evidence="3"/>
<dbReference type="Proteomes" id="UP000050509">
    <property type="component" value="Unassembled WGS sequence"/>
</dbReference>
<dbReference type="GO" id="GO:0050545">
    <property type="term" value="F:sulfopyruvate decarboxylase activity"/>
    <property type="evidence" value="ECO:0007669"/>
    <property type="project" value="TreeGrafter"/>
</dbReference>
<organism evidence="8 9">
    <name type="scientific">Kouleothrix aurantiaca</name>
    <dbReference type="NCBI Taxonomy" id="186479"/>
    <lineage>
        <taxon>Bacteria</taxon>
        <taxon>Bacillati</taxon>
        <taxon>Chloroflexota</taxon>
        <taxon>Chloroflexia</taxon>
        <taxon>Chloroflexales</taxon>
        <taxon>Roseiflexineae</taxon>
        <taxon>Roseiflexaceae</taxon>
        <taxon>Kouleothrix</taxon>
    </lineage>
</organism>
<comment type="catalytic activity">
    <reaction evidence="7">
        <text>(2R)-O-phospho-3-sulfolactate + H2O = (2R)-3-sulfolactate + phosphate</text>
        <dbReference type="Rhea" id="RHEA:23416"/>
        <dbReference type="ChEBI" id="CHEBI:15377"/>
        <dbReference type="ChEBI" id="CHEBI:15597"/>
        <dbReference type="ChEBI" id="CHEBI:43474"/>
        <dbReference type="ChEBI" id="CHEBI:58738"/>
        <dbReference type="EC" id="3.1.3.71"/>
    </reaction>
</comment>
<gene>
    <name evidence="8" type="ORF">SE17_30955</name>
</gene>
<evidence type="ECO:0000256" key="3">
    <source>
        <dbReference type="ARBA" id="ARBA00012953"/>
    </source>
</evidence>
<evidence type="ECO:0000313" key="9">
    <source>
        <dbReference type="Proteomes" id="UP000050509"/>
    </source>
</evidence>
<evidence type="ECO:0000256" key="1">
    <source>
        <dbReference type="ARBA" id="ARBA00001946"/>
    </source>
</evidence>
<sequence length="231" mass="24567">MTIQFARADNDTCGDATGAVVVIDVIRAFTTAAFAFAAGAAEILLVSTVEEALALRDRFPGSYVMGEVDGLPVKGFDFSNSPGDLFGRDFQGARFIQRTSAGTQGVVRSIGAEPLLASSFVVAGATARFVRQLAPECVTFVVTGIYPPERDGDEDAACADYLAALLAGDAPDPTPFPQRVRNSAPGLIFADPAHPEFPAIDLGYATDLDRFDFAMLVERRDGLLVMRPVRV</sequence>
<reference evidence="8 9" key="1">
    <citation type="submission" date="2015-09" db="EMBL/GenBank/DDBJ databases">
        <title>Draft genome sequence of Kouleothrix aurantiaca JCM 19913.</title>
        <authorList>
            <person name="Hemp J."/>
        </authorList>
    </citation>
    <scope>NUCLEOTIDE SEQUENCE [LARGE SCALE GENOMIC DNA]</scope>
    <source>
        <strain evidence="8 9">COM-B</strain>
    </source>
</reference>
<keyword evidence="5" id="KW-0378">Hydrolase</keyword>
<dbReference type="PANTHER" id="PTHR37311:SF1">
    <property type="entry name" value="2-PHOSPHOSULFOLACTATE PHOSPHATASE-RELATED"/>
    <property type="match status" value="1"/>
</dbReference>
<dbReference type="EMBL" id="LJCR01001785">
    <property type="protein sequence ID" value="KPV49729.1"/>
    <property type="molecule type" value="Genomic_DNA"/>
</dbReference>
<evidence type="ECO:0000313" key="8">
    <source>
        <dbReference type="EMBL" id="KPV49729.1"/>
    </source>
</evidence>
<dbReference type="Pfam" id="PF04029">
    <property type="entry name" value="2-ph_phosp"/>
    <property type="match status" value="1"/>
</dbReference>
<evidence type="ECO:0000256" key="7">
    <source>
        <dbReference type="ARBA" id="ARBA00033711"/>
    </source>
</evidence>
<comment type="caution">
    <text evidence="8">The sequence shown here is derived from an EMBL/GenBank/DDBJ whole genome shotgun (WGS) entry which is preliminary data.</text>
</comment>
<dbReference type="SUPFAM" id="SSF142823">
    <property type="entry name" value="ComB-like"/>
    <property type="match status" value="1"/>
</dbReference>
<protein>
    <recommendedName>
        <fullName evidence="4">Probable 2-phosphosulfolactate phosphatase</fullName>
        <ecNumber evidence="3">3.1.3.71</ecNumber>
    </recommendedName>
</protein>
<dbReference type="GO" id="GO:0050532">
    <property type="term" value="F:2-phosphosulfolactate phosphatase activity"/>
    <property type="evidence" value="ECO:0007669"/>
    <property type="project" value="UniProtKB-EC"/>
</dbReference>
<comment type="cofactor">
    <cofactor evidence="1">
        <name>Mg(2+)</name>
        <dbReference type="ChEBI" id="CHEBI:18420"/>
    </cofactor>
</comment>
<dbReference type="GO" id="GO:0000287">
    <property type="term" value="F:magnesium ion binding"/>
    <property type="evidence" value="ECO:0007669"/>
    <property type="project" value="InterPro"/>
</dbReference>
<evidence type="ECO:0000256" key="4">
    <source>
        <dbReference type="ARBA" id="ARBA00021948"/>
    </source>
</evidence>
<name>A0A0P9CUT5_9CHLR</name>
<dbReference type="Gene3D" id="3.90.1560.10">
    <property type="entry name" value="ComB-like"/>
    <property type="match status" value="1"/>
</dbReference>
<evidence type="ECO:0000256" key="2">
    <source>
        <dbReference type="ARBA" id="ARBA00009997"/>
    </source>
</evidence>
<evidence type="ECO:0000256" key="6">
    <source>
        <dbReference type="ARBA" id="ARBA00022842"/>
    </source>
</evidence>
<comment type="similarity">
    <text evidence="2">Belongs to the ComB family.</text>
</comment>
<dbReference type="InterPro" id="IPR036702">
    <property type="entry name" value="ComB-like_sf"/>
</dbReference>